<proteinExistence type="predicted"/>
<dbReference type="Pfam" id="PF03432">
    <property type="entry name" value="Relaxase"/>
    <property type="match status" value="1"/>
</dbReference>
<accession>A0A699X1Q9</accession>
<organism evidence="2">
    <name type="scientific">Tanacetum cinerariifolium</name>
    <name type="common">Dalmatian daisy</name>
    <name type="synonym">Chrysanthemum cinerariifolium</name>
    <dbReference type="NCBI Taxonomy" id="118510"/>
    <lineage>
        <taxon>Eukaryota</taxon>
        <taxon>Viridiplantae</taxon>
        <taxon>Streptophyta</taxon>
        <taxon>Embryophyta</taxon>
        <taxon>Tracheophyta</taxon>
        <taxon>Spermatophyta</taxon>
        <taxon>Magnoliopsida</taxon>
        <taxon>eudicotyledons</taxon>
        <taxon>Gunneridae</taxon>
        <taxon>Pentapetalae</taxon>
        <taxon>asterids</taxon>
        <taxon>campanulids</taxon>
        <taxon>Asterales</taxon>
        <taxon>Asteraceae</taxon>
        <taxon>Asteroideae</taxon>
        <taxon>Anthemideae</taxon>
        <taxon>Anthemidinae</taxon>
        <taxon>Tanacetum</taxon>
    </lineage>
</organism>
<evidence type="ECO:0000313" key="2">
    <source>
        <dbReference type="EMBL" id="GFD53695.1"/>
    </source>
</evidence>
<reference evidence="2" key="1">
    <citation type="journal article" date="2019" name="Sci. Rep.">
        <title>Draft genome of Tanacetum cinerariifolium, the natural source of mosquito coil.</title>
        <authorList>
            <person name="Yamashiro T."/>
            <person name="Shiraishi A."/>
            <person name="Satake H."/>
            <person name="Nakayama K."/>
        </authorList>
    </citation>
    <scope>NUCLEOTIDE SEQUENCE</scope>
</reference>
<dbReference type="InterPro" id="IPR005094">
    <property type="entry name" value="Endonuclease_MobA/VirD2"/>
</dbReference>
<dbReference type="AlphaFoldDB" id="A0A699X1Q9"/>
<comment type="caution">
    <text evidence="2">The sequence shown here is derived from an EMBL/GenBank/DDBJ whole genome shotgun (WGS) entry which is preliminary data.</text>
</comment>
<sequence length="98" mass="11180">MTDELMRELTLAYMEKMDIDAAKTQWAVVRHYDQDHPHCHLIVNRVTNDGKVLSDSKSFERSEKACRALEKEYGLIDAGQLGIAKKLQEAQDGLLSPY</sequence>
<gene>
    <name evidence="2" type="ORF">Tci_925664</name>
</gene>
<dbReference type="EMBL" id="BKCJ011797382">
    <property type="protein sequence ID" value="GFD53695.1"/>
    <property type="molecule type" value="Genomic_DNA"/>
</dbReference>
<name>A0A699X1Q9_TANCI</name>
<feature type="non-terminal residue" evidence="2">
    <location>
        <position position="98"/>
    </location>
</feature>
<evidence type="ECO:0000259" key="1">
    <source>
        <dbReference type="Pfam" id="PF03432"/>
    </source>
</evidence>
<protein>
    <recommendedName>
        <fullName evidence="1">MobA/VirD2-like nuclease domain-containing protein</fullName>
    </recommendedName>
</protein>
<feature type="domain" description="MobA/VirD2-like nuclease" evidence="1">
    <location>
        <begin position="2"/>
        <end position="75"/>
    </location>
</feature>